<gene>
    <name evidence="2" type="ORF">BN963_SGAL_01128</name>
</gene>
<dbReference type="InterPro" id="IPR002575">
    <property type="entry name" value="Aminoglycoside_PTrfase"/>
</dbReference>
<dbReference type="SUPFAM" id="SSF56112">
    <property type="entry name" value="Protein kinase-like (PK-like)"/>
    <property type="match status" value="1"/>
</dbReference>
<organism evidence="2 3">
    <name type="scientific">Streptococcus gallolyticus</name>
    <dbReference type="NCBI Taxonomy" id="315405"/>
    <lineage>
        <taxon>Bacteria</taxon>
        <taxon>Bacillati</taxon>
        <taxon>Bacillota</taxon>
        <taxon>Bacilli</taxon>
        <taxon>Lactobacillales</taxon>
        <taxon>Streptococcaceae</taxon>
        <taxon>Streptococcus</taxon>
    </lineage>
</organism>
<dbReference type="InterPro" id="IPR052077">
    <property type="entry name" value="CcrZ_PhaseVar_Mediator"/>
</dbReference>
<dbReference type="NCBIfam" id="NF046102">
    <property type="entry name" value="CellCycRegCcrZ"/>
    <property type="match status" value="1"/>
</dbReference>
<dbReference type="Gene3D" id="3.90.1200.10">
    <property type="match status" value="1"/>
</dbReference>
<keyword evidence="2" id="KW-0808">Transferase</keyword>
<reference evidence="2 3" key="2">
    <citation type="submission" date="2014-05" db="EMBL/GenBank/DDBJ databases">
        <title>Genome sequence of Streptococcus gallolyticus.</title>
        <authorList>
            <person name="Del Campo R."/>
        </authorList>
    </citation>
    <scope>NUCLEOTIDE SEQUENCE [LARGE SCALE GENOMIC DNA]</scope>
    <source>
        <strain evidence="2 3">LMG17956</strain>
    </source>
</reference>
<sequence>MTRRCKTSKIGVNKRFTKEKEGGQVTVSDQELTMTPLQGKSGKAFIGQYPNGEKIFIKLNTTPILPALAKEQIAPQLLWVRRTGNGDTMSAQEWLDGRILTKEDMGSKQIVHILLRLHKSRPLVNQLLQLNYKIENPYDLLVDWEKNAPLQIQENTYLQSIVKELKRSLPEFRSEVATIVHGDIKHSNWVITTSGMIYLVDWDSVRLTDRMYDVAFLLSHYIPYSRWHEWLNYYGYKDNEKVRQKIVWYGQFSYLSQILNCFDKRDMEHVNQEIYGLRKFRELVSKKK</sequence>
<dbReference type="PANTHER" id="PTHR40086">
    <property type="entry name" value="PHOSPHOTRANSFERASE YTMP-RELATED"/>
    <property type="match status" value="1"/>
</dbReference>
<dbReference type="AlphaFoldDB" id="A0A060RKK4"/>
<proteinExistence type="predicted"/>
<feature type="domain" description="Aminoglycoside phosphotransferase" evidence="1">
    <location>
        <begin position="64"/>
        <end position="234"/>
    </location>
</feature>
<evidence type="ECO:0000313" key="3">
    <source>
        <dbReference type="Proteomes" id="UP000027584"/>
    </source>
</evidence>
<dbReference type="PANTHER" id="PTHR40086:SF1">
    <property type="entry name" value="CELL CYCLE REGULATOR CCRZ"/>
    <property type="match status" value="1"/>
</dbReference>
<accession>A0A060RKK4</accession>
<protein>
    <submittedName>
        <fullName evidence="2">Phosphotransferase enzyme family</fullName>
    </submittedName>
</protein>
<dbReference type="InterPro" id="IPR011009">
    <property type="entry name" value="Kinase-like_dom_sf"/>
</dbReference>
<dbReference type="Pfam" id="PF01636">
    <property type="entry name" value="APH"/>
    <property type="match status" value="1"/>
</dbReference>
<evidence type="ECO:0000259" key="1">
    <source>
        <dbReference type="Pfam" id="PF01636"/>
    </source>
</evidence>
<dbReference type="GO" id="GO:0016740">
    <property type="term" value="F:transferase activity"/>
    <property type="evidence" value="ECO:0007669"/>
    <property type="project" value="UniProtKB-KW"/>
</dbReference>
<dbReference type="EMBL" id="CCBC010000145">
    <property type="protein sequence ID" value="CDO17934.1"/>
    <property type="molecule type" value="Genomic_DNA"/>
</dbReference>
<name>A0A060RKK4_9STRE</name>
<reference evidence="2 3" key="1">
    <citation type="submission" date="2014-02" db="EMBL/GenBank/DDBJ databases">
        <authorList>
            <person name="Manrique M."/>
        </authorList>
    </citation>
    <scope>NUCLEOTIDE SEQUENCE [LARGE SCALE GENOMIC DNA]</scope>
    <source>
        <strain evidence="2 3">LMG17956</strain>
    </source>
</reference>
<dbReference type="Proteomes" id="UP000027584">
    <property type="component" value="Unassembled WGS sequence"/>
</dbReference>
<comment type="caution">
    <text evidence="2">The sequence shown here is derived from an EMBL/GenBank/DDBJ whole genome shotgun (WGS) entry which is preliminary data.</text>
</comment>
<evidence type="ECO:0000313" key="2">
    <source>
        <dbReference type="EMBL" id="CDO17934.1"/>
    </source>
</evidence>